<organism evidence="1 2">
    <name type="scientific">Entomophthora muscae</name>
    <dbReference type="NCBI Taxonomy" id="34485"/>
    <lineage>
        <taxon>Eukaryota</taxon>
        <taxon>Fungi</taxon>
        <taxon>Fungi incertae sedis</taxon>
        <taxon>Zoopagomycota</taxon>
        <taxon>Entomophthoromycotina</taxon>
        <taxon>Entomophthoromycetes</taxon>
        <taxon>Entomophthorales</taxon>
        <taxon>Entomophthoraceae</taxon>
        <taxon>Entomophthora</taxon>
    </lineage>
</organism>
<evidence type="ECO:0000313" key="2">
    <source>
        <dbReference type="Proteomes" id="UP001165960"/>
    </source>
</evidence>
<protein>
    <submittedName>
        <fullName evidence="1">Uncharacterized protein</fullName>
    </submittedName>
</protein>
<dbReference type="EMBL" id="QTSX02000085">
    <property type="protein sequence ID" value="KAJ9088836.1"/>
    <property type="molecule type" value="Genomic_DNA"/>
</dbReference>
<dbReference type="Proteomes" id="UP001165960">
    <property type="component" value="Unassembled WGS sequence"/>
</dbReference>
<keyword evidence="2" id="KW-1185">Reference proteome</keyword>
<name>A0ACC2UQ08_9FUNG</name>
<comment type="caution">
    <text evidence="1">The sequence shown here is derived from an EMBL/GenBank/DDBJ whole genome shotgun (WGS) entry which is preliminary data.</text>
</comment>
<accession>A0ACC2UQ08</accession>
<sequence length="711" mass="78422">MHGKHHNNKSERRSILCISNLNGDFNKLKNVVKTCRPAAILHTGNFGFLDKTSLEHLNERTLQTLAQNSTVISPERKKLLLSYPSKLFKSEITVEDLSDFAQYASGTQVFPVPIYTTHGSLDDIVVLEGLKNKPIKNLYFLHDGFAPLVDCGTISMRLFGLGGLFLRNKLFDHGSGTGTMAGGEEGSWATLLQLGSLIDTARECESPNEVRVLLTHTDPSSETILSQLASAIKADYTISPSQGGICSSGYTQRAIYPVFDDYFARLEKSHHHFDTLYAAVAPHYEKHLEKGHQRLVNLAKNVILYLPPPTSSGLACSDSYYQNSFHYSLCEASLGHLLFLVNGTQVRTELISSGVNFEHRACVKVDTKPEPGTQEGHEVPWIRADNSDQSPRQVIKALSNGIHHQPMPAVQPPPTATQKPDPSADRPDTPVSATSVEDQVVQESWADGFEEPASWEEEIQKMQANGPVEEPPSKSRDTSAIKPPHSRTSSAHPEKLHAGSSVGSQSSSAKDFNDTSELGLPTSRWSKPEPSQCTAGTSTSSCLGVSRAEARSPRPSSTNPEFLNAWGIEFIVWDKQSHAPPQLNEASGRLIYVHPGCVFDPATGIEELFHGFESEIVRIFLIVAECYIHVEIKDPERMLGICQELGKREYHGNRVRANPKRDGHGAGRGFWNGRYSGPPRNGGGRYHDSGSRMSQRDNYPGEYRQSYNGNR</sequence>
<gene>
    <name evidence="1" type="ORF">DSO57_1019114</name>
</gene>
<evidence type="ECO:0000313" key="1">
    <source>
        <dbReference type="EMBL" id="KAJ9088836.1"/>
    </source>
</evidence>
<proteinExistence type="predicted"/>
<reference evidence="1" key="1">
    <citation type="submission" date="2022-04" db="EMBL/GenBank/DDBJ databases">
        <title>Genome of the entomopathogenic fungus Entomophthora muscae.</title>
        <authorList>
            <person name="Elya C."/>
            <person name="Lovett B.R."/>
            <person name="Lee E."/>
            <person name="Macias A.M."/>
            <person name="Hajek A.E."/>
            <person name="De Bivort B.L."/>
            <person name="Kasson M.T."/>
            <person name="De Fine Licht H.H."/>
            <person name="Stajich J.E."/>
        </authorList>
    </citation>
    <scope>NUCLEOTIDE SEQUENCE</scope>
    <source>
        <strain evidence="1">Berkeley</strain>
    </source>
</reference>